<protein>
    <recommendedName>
        <fullName evidence="13">MACPF domain-containing protein</fullName>
    </recommendedName>
</protein>
<dbReference type="AlphaFoldDB" id="A0A3Q3K0H7"/>
<dbReference type="PANTHER" id="PTHR46096">
    <property type="entry name" value="PERFORIN-1"/>
    <property type="match status" value="1"/>
</dbReference>
<keyword evidence="4" id="KW-0964">Secreted</keyword>
<evidence type="ECO:0000256" key="5">
    <source>
        <dbReference type="ARBA" id="ARBA00022852"/>
    </source>
</evidence>
<dbReference type="PROSITE" id="PS00279">
    <property type="entry name" value="MACPF_1"/>
    <property type="match status" value="1"/>
</dbReference>
<evidence type="ECO:0000256" key="3">
    <source>
        <dbReference type="ARBA" id="ARBA00009214"/>
    </source>
</evidence>
<feature type="domain" description="C2" evidence="9">
    <location>
        <begin position="354"/>
        <end position="467"/>
    </location>
</feature>
<dbReference type="PANTHER" id="PTHR46096:SF1">
    <property type="entry name" value="PERFORIN 1.5"/>
    <property type="match status" value="1"/>
</dbReference>
<keyword evidence="5" id="KW-0204">Cytolysis</keyword>
<keyword evidence="8" id="KW-0732">Signal</keyword>
<dbReference type="SMART" id="SM00457">
    <property type="entry name" value="MACPF"/>
    <property type="match status" value="1"/>
</dbReference>
<evidence type="ECO:0000256" key="8">
    <source>
        <dbReference type="SAM" id="SignalP"/>
    </source>
</evidence>
<dbReference type="Gene3D" id="2.60.40.150">
    <property type="entry name" value="C2 domain"/>
    <property type="match status" value="1"/>
</dbReference>
<dbReference type="InterPro" id="IPR020864">
    <property type="entry name" value="MACPF"/>
</dbReference>
<comment type="subcellular location">
    <subcellularLocation>
        <location evidence="1">Membrane</location>
    </subcellularLocation>
    <subcellularLocation>
        <location evidence="2">Secreted</location>
    </subcellularLocation>
</comment>
<keyword evidence="12" id="KW-1185">Reference proteome</keyword>
<dbReference type="GO" id="GO:0001913">
    <property type="term" value="P:T cell mediated cytotoxicity"/>
    <property type="evidence" value="ECO:0007669"/>
    <property type="project" value="TreeGrafter"/>
</dbReference>
<reference evidence="11" key="1">
    <citation type="submission" date="2025-08" db="UniProtKB">
        <authorList>
            <consortium name="Ensembl"/>
        </authorList>
    </citation>
    <scope>IDENTIFICATION</scope>
</reference>
<organism evidence="11 12">
    <name type="scientific">Monopterus albus</name>
    <name type="common">Swamp eel</name>
    <dbReference type="NCBI Taxonomy" id="43700"/>
    <lineage>
        <taxon>Eukaryota</taxon>
        <taxon>Metazoa</taxon>
        <taxon>Chordata</taxon>
        <taxon>Craniata</taxon>
        <taxon>Vertebrata</taxon>
        <taxon>Euteleostomi</taxon>
        <taxon>Actinopterygii</taxon>
        <taxon>Neopterygii</taxon>
        <taxon>Teleostei</taxon>
        <taxon>Neoteleostei</taxon>
        <taxon>Acanthomorphata</taxon>
        <taxon>Anabantaria</taxon>
        <taxon>Synbranchiformes</taxon>
        <taxon>Synbranchidae</taxon>
        <taxon>Monopterus</taxon>
    </lineage>
</organism>
<evidence type="ECO:0000256" key="6">
    <source>
        <dbReference type="ARBA" id="ARBA00023136"/>
    </source>
</evidence>
<sequence length="495" mass="56137">MLSFSLPSPLYLSLLLFLLYHSPVLSCKTGTRSECESAAFVPGYNLVGEGFDVVTMQRKGAFMIDFIPKDNCTLCSNPFQDNKLQKLPSSGTDWRASNQCKEYNSKHTAVRYAAIKYYLWESANLQLQGTLSKVYKFATERTSEDEYTFSTHRITCTYYSFRVSCQPSLSAEFKSDLESLPSTYGPATKEQYRMLIETYGTHYIYQVKLGGRLRRVIAVRTCLTKLNGLSSDEVNSCFSLGIKLGLGKISPSAISETCSKVLQNQDLTALYSSRLYAYHTEVAGGTGWVGEFSLTHNNSVGFMNWLETLKDHPDVVEYFLVPMYRLAPHRPQLKEAIEEYIKDNAVRNSNSKTCTQSPNLDSSCCPKQAWRGTLEVTIIRAWGLKGDLTGKTEGYAKLFFGGFSERTRMIRSNDPQWNERFQLGNVDTHSNLYIEIWDLDVKHDDLLGSCQRSLMQGTHSHTCHMRIGSFQFRYTLTCDRHLTGTMCNQYTPTPV</sequence>
<dbReference type="GO" id="GO:0005576">
    <property type="term" value="C:extracellular region"/>
    <property type="evidence" value="ECO:0007669"/>
    <property type="project" value="UniProtKB-SubCell"/>
</dbReference>
<feature type="signal peptide" evidence="8">
    <location>
        <begin position="1"/>
        <end position="26"/>
    </location>
</feature>
<dbReference type="SUPFAM" id="SSF49562">
    <property type="entry name" value="C2 domain (Calcium/lipid-binding domain, CaLB)"/>
    <property type="match status" value="1"/>
</dbReference>
<evidence type="ECO:0000313" key="12">
    <source>
        <dbReference type="Proteomes" id="UP000261600"/>
    </source>
</evidence>
<feature type="domain" description="MACPF" evidence="10">
    <location>
        <begin position="31"/>
        <end position="357"/>
    </location>
</feature>
<dbReference type="Pfam" id="PF01823">
    <property type="entry name" value="MACPF"/>
    <property type="match status" value="1"/>
</dbReference>
<evidence type="ECO:0000256" key="4">
    <source>
        <dbReference type="ARBA" id="ARBA00022525"/>
    </source>
</evidence>
<feature type="chain" id="PRO_5018603836" description="MACPF domain-containing protein" evidence="8">
    <location>
        <begin position="27"/>
        <end position="495"/>
    </location>
</feature>
<evidence type="ECO:0000313" key="11">
    <source>
        <dbReference type="Ensembl" id="ENSMALP00000026849.1"/>
    </source>
</evidence>
<dbReference type="PROSITE" id="PS51412">
    <property type="entry name" value="MACPF_2"/>
    <property type="match status" value="1"/>
</dbReference>
<accession>A0A3Q3K0H7</accession>
<dbReference type="GO" id="GO:0031640">
    <property type="term" value="P:killing of cells of another organism"/>
    <property type="evidence" value="ECO:0007669"/>
    <property type="project" value="UniProtKB-KW"/>
</dbReference>
<dbReference type="InterPro" id="IPR020863">
    <property type="entry name" value="MACPF_CS"/>
</dbReference>
<evidence type="ECO:0008006" key="13">
    <source>
        <dbReference type="Google" id="ProtNLM"/>
    </source>
</evidence>
<evidence type="ECO:0000256" key="1">
    <source>
        <dbReference type="ARBA" id="ARBA00004370"/>
    </source>
</evidence>
<dbReference type="Ensembl" id="ENSMALT00000027343.1">
    <property type="protein sequence ID" value="ENSMALP00000026849.1"/>
    <property type="gene ID" value="ENSMALG00000018616.1"/>
</dbReference>
<dbReference type="InterPro" id="IPR035892">
    <property type="entry name" value="C2_domain_sf"/>
</dbReference>
<dbReference type="GO" id="GO:0022829">
    <property type="term" value="F:wide pore channel activity"/>
    <property type="evidence" value="ECO:0007669"/>
    <property type="project" value="TreeGrafter"/>
</dbReference>
<keyword evidence="6" id="KW-0472">Membrane</keyword>
<dbReference type="InterPro" id="IPR000008">
    <property type="entry name" value="C2_dom"/>
</dbReference>
<comment type="similarity">
    <text evidence="3">Belongs to the complement C6/C7/C8/C9 family.</text>
</comment>
<dbReference type="InterPro" id="IPR052784">
    <property type="entry name" value="Perforin-1_pore-forming"/>
</dbReference>
<dbReference type="PROSITE" id="PS50004">
    <property type="entry name" value="C2"/>
    <property type="match status" value="1"/>
</dbReference>
<dbReference type="Proteomes" id="UP000261600">
    <property type="component" value="Unplaced"/>
</dbReference>
<evidence type="ECO:0000259" key="10">
    <source>
        <dbReference type="PROSITE" id="PS51412"/>
    </source>
</evidence>
<dbReference type="GO" id="GO:0001771">
    <property type="term" value="P:immunological synapse formation"/>
    <property type="evidence" value="ECO:0007669"/>
    <property type="project" value="TreeGrafter"/>
</dbReference>
<reference evidence="11" key="2">
    <citation type="submission" date="2025-09" db="UniProtKB">
        <authorList>
            <consortium name="Ensembl"/>
        </authorList>
    </citation>
    <scope>IDENTIFICATION</scope>
</reference>
<dbReference type="Pfam" id="PF00168">
    <property type="entry name" value="C2"/>
    <property type="match status" value="1"/>
</dbReference>
<dbReference type="SMART" id="SM00239">
    <property type="entry name" value="C2"/>
    <property type="match status" value="1"/>
</dbReference>
<keyword evidence="7" id="KW-1015">Disulfide bond</keyword>
<name>A0A3Q3K0H7_MONAL</name>
<evidence type="ECO:0000256" key="2">
    <source>
        <dbReference type="ARBA" id="ARBA00004613"/>
    </source>
</evidence>
<evidence type="ECO:0000256" key="7">
    <source>
        <dbReference type="ARBA" id="ARBA00023157"/>
    </source>
</evidence>
<dbReference type="GO" id="GO:0051607">
    <property type="term" value="P:defense response to virus"/>
    <property type="evidence" value="ECO:0007669"/>
    <property type="project" value="TreeGrafter"/>
</dbReference>
<evidence type="ECO:0000259" key="9">
    <source>
        <dbReference type="PROSITE" id="PS50004"/>
    </source>
</evidence>
<dbReference type="GO" id="GO:0016020">
    <property type="term" value="C:membrane"/>
    <property type="evidence" value="ECO:0007669"/>
    <property type="project" value="UniProtKB-SubCell"/>
</dbReference>
<proteinExistence type="inferred from homology"/>